<evidence type="ECO:0000313" key="1">
    <source>
        <dbReference type="EMBL" id="JAP91847.1"/>
    </source>
</evidence>
<dbReference type="EMBL" id="GDID01004759">
    <property type="protein sequence ID" value="JAP91847.1"/>
    <property type="molecule type" value="Transcribed_RNA"/>
</dbReference>
<dbReference type="InterPro" id="IPR026906">
    <property type="entry name" value="LRR_5"/>
</dbReference>
<dbReference type="AlphaFoldDB" id="A0A146K5C3"/>
<reference evidence="1" key="1">
    <citation type="submission" date="2015-07" db="EMBL/GenBank/DDBJ databases">
        <title>Adaptation to a free-living lifestyle via gene acquisitions in the diplomonad Trepomonas sp. PC1.</title>
        <authorList>
            <person name="Xu F."/>
            <person name="Jerlstrom-Hultqvist J."/>
            <person name="Kolisko M."/>
            <person name="Simpson A.G.B."/>
            <person name="Roger A.J."/>
            <person name="Svard S.G."/>
            <person name="Andersson J.O."/>
        </authorList>
    </citation>
    <scope>NUCLEOTIDE SEQUENCE</scope>
    <source>
        <strain evidence="1">PC1</strain>
    </source>
</reference>
<dbReference type="InterPro" id="IPR032675">
    <property type="entry name" value="LRR_dom_sf"/>
</dbReference>
<feature type="non-terminal residue" evidence="1">
    <location>
        <position position="1"/>
    </location>
</feature>
<feature type="non-terminal residue" evidence="1">
    <location>
        <position position="112"/>
    </location>
</feature>
<dbReference type="SUPFAM" id="SSF52058">
    <property type="entry name" value="L domain-like"/>
    <property type="match status" value="1"/>
</dbReference>
<protein>
    <submittedName>
        <fullName evidence="1">Leucine rich repeats-containing protein</fullName>
    </submittedName>
</protein>
<sequence length="112" mass="12990">LLFSSKLTQIPEQGLCYQPIQFAWIPNVECIHIKAFLNCYELQEVGCRRLKTIKALGFDHCVKLSTLDAQNVKIVGKQAFDHCYSLNNVCFRNVSTIEYLSFQYKNNVPHYK</sequence>
<accession>A0A146K5C3</accession>
<gene>
    <name evidence="1" type="ORF">TPC1_16407</name>
</gene>
<dbReference type="Pfam" id="PF13306">
    <property type="entry name" value="LRR_5"/>
    <property type="match status" value="1"/>
</dbReference>
<dbReference type="Gene3D" id="3.80.10.10">
    <property type="entry name" value="Ribonuclease Inhibitor"/>
    <property type="match status" value="1"/>
</dbReference>
<name>A0A146K5C3_9EUKA</name>
<proteinExistence type="predicted"/>
<organism evidence="1">
    <name type="scientific">Trepomonas sp. PC1</name>
    <dbReference type="NCBI Taxonomy" id="1076344"/>
    <lineage>
        <taxon>Eukaryota</taxon>
        <taxon>Metamonada</taxon>
        <taxon>Diplomonadida</taxon>
        <taxon>Hexamitidae</taxon>
        <taxon>Hexamitinae</taxon>
        <taxon>Trepomonas</taxon>
    </lineage>
</organism>